<feature type="region of interest" description="Disordered" evidence="1">
    <location>
        <begin position="18"/>
        <end position="99"/>
    </location>
</feature>
<accession>A0ABU4RX00</accession>
<dbReference type="Proteomes" id="UP001274321">
    <property type="component" value="Unassembled WGS sequence"/>
</dbReference>
<protein>
    <submittedName>
        <fullName evidence="4">Extensin family protein</fullName>
    </submittedName>
</protein>
<name>A0ABU4RX00_9HYPH</name>
<feature type="chain" id="PRO_5045411520" evidence="2">
    <location>
        <begin position="23"/>
        <end position="280"/>
    </location>
</feature>
<dbReference type="InterPro" id="IPR009683">
    <property type="entry name" value="Extensin-like_C"/>
</dbReference>
<organism evidence="4 5">
    <name type="scientific">Terrihabitans rhizophilus</name>
    <dbReference type="NCBI Taxonomy" id="3092662"/>
    <lineage>
        <taxon>Bacteria</taxon>
        <taxon>Pseudomonadati</taxon>
        <taxon>Pseudomonadota</taxon>
        <taxon>Alphaproteobacteria</taxon>
        <taxon>Hyphomicrobiales</taxon>
        <taxon>Terrihabitans</taxon>
    </lineage>
</organism>
<dbReference type="EMBL" id="JAXAFJ010000012">
    <property type="protein sequence ID" value="MDX6807436.1"/>
    <property type="molecule type" value="Genomic_DNA"/>
</dbReference>
<sequence>MSVLIRTLLLLALLGSASSAQAVPTPRPNPFPPAAKTEAADVPVPQPAPPEVKPSGKAEPAKPAEPEATEKTASEPPTAEPGSPPPAPAEEETKTATSDPECDALKAAGEVEFKPLPPIVENRCGAPFPISITAIQPKGGQRVALEQPVVARCAVAAAMVTWMRDTVQPSAKKYLGEEVASLGSTNGYACRGRNRRTDTKLSEHGRANAVDIGSFKFVSGKIVAVGHREDPGLSFMLDIRAKACGLFKTVLGPGSDVYHSTHLHFDVIRRGRNGNATYCH</sequence>
<gene>
    <name evidence="4" type="ORF">SCD90_15310</name>
</gene>
<feature type="signal peptide" evidence="2">
    <location>
        <begin position="1"/>
        <end position="22"/>
    </location>
</feature>
<comment type="caution">
    <text evidence="4">The sequence shown here is derived from an EMBL/GenBank/DDBJ whole genome shotgun (WGS) entry which is preliminary data.</text>
</comment>
<proteinExistence type="predicted"/>
<evidence type="ECO:0000259" key="3">
    <source>
        <dbReference type="Pfam" id="PF06904"/>
    </source>
</evidence>
<dbReference type="RefSeq" id="WP_319845574.1">
    <property type="nucleotide sequence ID" value="NZ_JAXAFJ010000012.1"/>
</dbReference>
<evidence type="ECO:0000256" key="1">
    <source>
        <dbReference type="SAM" id="MobiDB-lite"/>
    </source>
</evidence>
<feature type="domain" description="Extensin-like C-terminal" evidence="3">
    <location>
        <begin position="101"/>
        <end position="279"/>
    </location>
</feature>
<feature type="compositionally biased region" description="Basic and acidic residues" evidence="1">
    <location>
        <begin position="54"/>
        <end position="73"/>
    </location>
</feature>
<feature type="compositionally biased region" description="Pro residues" evidence="1">
    <location>
        <begin position="78"/>
        <end position="88"/>
    </location>
</feature>
<evidence type="ECO:0000313" key="4">
    <source>
        <dbReference type="EMBL" id="MDX6807436.1"/>
    </source>
</evidence>
<evidence type="ECO:0000313" key="5">
    <source>
        <dbReference type="Proteomes" id="UP001274321"/>
    </source>
</evidence>
<reference evidence="4 5" key="1">
    <citation type="submission" date="2023-11" db="EMBL/GenBank/DDBJ databases">
        <authorList>
            <person name="Bao R."/>
        </authorList>
    </citation>
    <scope>NUCLEOTIDE SEQUENCE [LARGE SCALE GENOMIC DNA]</scope>
    <source>
        <strain evidence="4 5">PJ23</strain>
    </source>
</reference>
<dbReference type="Pfam" id="PF06904">
    <property type="entry name" value="Extensin-like_C"/>
    <property type="match status" value="1"/>
</dbReference>
<keyword evidence="2" id="KW-0732">Signal</keyword>
<keyword evidence="5" id="KW-1185">Reference proteome</keyword>
<evidence type="ECO:0000256" key="2">
    <source>
        <dbReference type="SAM" id="SignalP"/>
    </source>
</evidence>